<dbReference type="AlphaFoldDB" id="A0A067JFE1"/>
<gene>
    <name evidence="1" type="ORF">JCGZ_02852</name>
</gene>
<dbReference type="EMBL" id="KK915433">
    <property type="protein sequence ID" value="KDP22626.1"/>
    <property type="molecule type" value="Genomic_DNA"/>
</dbReference>
<dbReference type="Proteomes" id="UP000027138">
    <property type="component" value="Unassembled WGS sequence"/>
</dbReference>
<evidence type="ECO:0000313" key="2">
    <source>
        <dbReference type="Proteomes" id="UP000027138"/>
    </source>
</evidence>
<name>A0A067JFE1_JATCU</name>
<accession>A0A067JFE1</accession>
<evidence type="ECO:0000313" key="1">
    <source>
        <dbReference type="EMBL" id="KDP22626.1"/>
    </source>
</evidence>
<organism evidence="1 2">
    <name type="scientific">Jatropha curcas</name>
    <name type="common">Barbados nut</name>
    <dbReference type="NCBI Taxonomy" id="180498"/>
    <lineage>
        <taxon>Eukaryota</taxon>
        <taxon>Viridiplantae</taxon>
        <taxon>Streptophyta</taxon>
        <taxon>Embryophyta</taxon>
        <taxon>Tracheophyta</taxon>
        <taxon>Spermatophyta</taxon>
        <taxon>Magnoliopsida</taxon>
        <taxon>eudicotyledons</taxon>
        <taxon>Gunneridae</taxon>
        <taxon>Pentapetalae</taxon>
        <taxon>rosids</taxon>
        <taxon>fabids</taxon>
        <taxon>Malpighiales</taxon>
        <taxon>Euphorbiaceae</taxon>
        <taxon>Crotonoideae</taxon>
        <taxon>Jatropheae</taxon>
        <taxon>Jatropha</taxon>
    </lineage>
</organism>
<keyword evidence="2" id="KW-1185">Reference proteome</keyword>
<reference evidence="1 2" key="1">
    <citation type="journal article" date="2014" name="PLoS ONE">
        <title>Global Analysis of Gene Expression Profiles in Physic Nut (Jatropha curcas L.) Seedlings Exposed to Salt Stress.</title>
        <authorList>
            <person name="Zhang L."/>
            <person name="Zhang C."/>
            <person name="Wu P."/>
            <person name="Chen Y."/>
            <person name="Li M."/>
            <person name="Jiang H."/>
            <person name="Wu G."/>
        </authorList>
    </citation>
    <scope>NUCLEOTIDE SEQUENCE [LARGE SCALE GENOMIC DNA]</scope>
    <source>
        <strain evidence="2">cv. GZQX0401</strain>
        <tissue evidence="1">Young leaves</tissue>
    </source>
</reference>
<proteinExistence type="predicted"/>
<protein>
    <submittedName>
        <fullName evidence="1">Uncharacterized protein</fullName>
    </submittedName>
</protein>
<sequence>MLNIWDDCSSEEEVERKPVKVEIEKSITVQVEEVPDNEDEQIQLVIQKSLADQADQCGTEWSQKIPKFEDFVGIGDEASRMVQEQKSKARILQSILAAEDAEEAERKVMKMSEERESYPRNRGCSGC</sequence>